<dbReference type="InterPro" id="IPR000738">
    <property type="entry name" value="WHEP-TRS_dom"/>
</dbReference>
<keyword evidence="3" id="KW-0067">ATP-binding</keyword>
<dbReference type="Pfam" id="PF03129">
    <property type="entry name" value="HGTP_anticodon"/>
    <property type="match status" value="2"/>
</dbReference>
<evidence type="ECO:0000256" key="1">
    <source>
        <dbReference type="ARBA" id="ARBA00022598"/>
    </source>
</evidence>
<dbReference type="InterPro" id="IPR000924">
    <property type="entry name" value="Glu/Gln-tRNA-synth"/>
</dbReference>
<reference evidence="11 12" key="1">
    <citation type="submission" date="2021-04" db="EMBL/GenBank/DDBJ databases">
        <authorList>
            <person name="Bliznina A."/>
        </authorList>
    </citation>
    <scope>NUCLEOTIDE SEQUENCE [LARGE SCALE GENOMIC DNA]</scope>
</reference>
<keyword evidence="1" id="KW-0436">Ligase</keyword>
<dbReference type="CDD" id="cd01200">
    <property type="entry name" value="WHEPGMRS_RNA"/>
    <property type="match status" value="2"/>
</dbReference>
<feature type="compositionally biased region" description="Low complexity" evidence="8">
    <location>
        <begin position="2558"/>
        <end position="2575"/>
    </location>
</feature>
<feature type="domain" description="WHEP-TRS" evidence="10">
    <location>
        <begin position="781"/>
        <end position="837"/>
    </location>
</feature>
<dbReference type="InterPro" id="IPR020058">
    <property type="entry name" value="Glu/Gln-tRNA-synth_Ib_cat-dom"/>
</dbReference>
<feature type="domain" description="WHEP-TRS" evidence="10">
    <location>
        <begin position="1004"/>
        <end position="1060"/>
    </location>
</feature>
<feature type="domain" description="WHEP-TRS" evidence="10">
    <location>
        <begin position="2504"/>
        <end position="2560"/>
    </location>
</feature>
<dbReference type="PRINTS" id="PR00987">
    <property type="entry name" value="TRNASYNTHGLU"/>
</dbReference>
<feature type="compositionally biased region" description="Low complexity" evidence="8">
    <location>
        <begin position="2336"/>
        <end position="2351"/>
    </location>
</feature>
<accession>A0ABN7RWD2</accession>
<dbReference type="HAMAP" id="MF_01571">
    <property type="entry name" value="Pro_tRNA_synth_type3"/>
    <property type="match status" value="2"/>
</dbReference>
<dbReference type="CDD" id="cd00936">
    <property type="entry name" value="WEPRS_RNA"/>
    <property type="match status" value="1"/>
</dbReference>
<feature type="region of interest" description="Disordered" evidence="8">
    <location>
        <begin position="2325"/>
        <end position="2351"/>
    </location>
</feature>
<dbReference type="InterPro" id="IPR009068">
    <property type="entry name" value="uS15_NS1_RNA-bd_sf"/>
</dbReference>
<dbReference type="NCBIfam" id="TIGR00463">
    <property type="entry name" value="gltX_arch"/>
    <property type="match status" value="1"/>
</dbReference>
<dbReference type="Gene3D" id="3.30.110.30">
    <property type="entry name" value="C-terminal domain of ProRS"/>
    <property type="match status" value="2"/>
</dbReference>
<evidence type="ECO:0000313" key="12">
    <source>
        <dbReference type="Proteomes" id="UP001158576"/>
    </source>
</evidence>
<dbReference type="Pfam" id="PF09180">
    <property type="entry name" value="ProRS-C_1"/>
    <property type="match status" value="2"/>
</dbReference>
<keyword evidence="4" id="KW-0694">RNA-binding</keyword>
<dbReference type="Pfam" id="PF00749">
    <property type="entry name" value="tRNA-synt_1c"/>
    <property type="match status" value="1"/>
</dbReference>
<dbReference type="CDD" id="cd00862">
    <property type="entry name" value="ProRS_anticodon_zinc"/>
    <property type="match status" value="2"/>
</dbReference>
<dbReference type="InterPro" id="IPR004499">
    <property type="entry name" value="Pro-tRNA-ligase_IIa_arc-type"/>
</dbReference>
<dbReference type="SUPFAM" id="SSF55681">
    <property type="entry name" value="Class II aaRS and biotin synthetases"/>
    <property type="match status" value="2"/>
</dbReference>
<feature type="compositionally biased region" description="Low complexity" evidence="8">
    <location>
        <begin position="764"/>
        <end position="781"/>
    </location>
</feature>
<gene>
    <name evidence="11" type="ORF">OKIOD_LOCUS3143</name>
</gene>
<dbReference type="PROSITE" id="PS00178">
    <property type="entry name" value="AA_TRNA_LIGASE_I"/>
    <property type="match status" value="1"/>
</dbReference>
<feature type="coiled-coil region" evidence="7">
    <location>
        <begin position="3355"/>
        <end position="3417"/>
    </location>
</feature>
<feature type="domain" description="WHEP-TRS" evidence="10">
    <location>
        <begin position="932"/>
        <end position="988"/>
    </location>
</feature>
<dbReference type="SUPFAM" id="SSF64586">
    <property type="entry name" value="C-terminal domain of ProRS"/>
    <property type="match status" value="2"/>
</dbReference>
<dbReference type="Pfam" id="PF00587">
    <property type="entry name" value="tRNA-synt_2b"/>
    <property type="match status" value="2"/>
</dbReference>
<feature type="region of interest" description="Disordered" evidence="8">
    <location>
        <begin position="828"/>
        <end position="848"/>
    </location>
</feature>
<feature type="compositionally biased region" description="Low complexity" evidence="8">
    <location>
        <begin position="2189"/>
        <end position="2202"/>
    </location>
</feature>
<feature type="compositionally biased region" description="Low complexity" evidence="8">
    <location>
        <begin position="1134"/>
        <end position="1151"/>
    </location>
</feature>
<dbReference type="InterPro" id="IPR004526">
    <property type="entry name" value="Glu-tRNA-synth_arc/euk"/>
</dbReference>
<dbReference type="EMBL" id="OU015568">
    <property type="protein sequence ID" value="CAG5087613.1"/>
    <property type="molecule type" value="Genomic_DNA"/>
</dbReference>
<feature type="domain" description="WHEP-TRS" evidence="10">
    <location>
        <begin position="2428"/>
        <end position="2484"/>
    </location>
</feature>
<feature type="compositionally biased region" description="Basic and acidic residues" evidence="8">
    <location>
        <begin position="2325"/>
        <end position="2334"/>
    </location>
</feature>
<feature type="domain" description="WHEP-TRS" evidence="10">
    <location>
        <begin position="856"/>
        <end position="912"/>
    </location>
</feature>
<feature type="domain" description="WHEP-TRS" evidence="10">
    <location>
        <begin position="2356"/>
        <end position="2412"/>
    </location>
</feature>
<dbReference type="Pfam" id="PF03950">
    <property type="entry name" value="tRNA-synt_1c_C"/>
    <property type="match status" value="1"/>
</dbReference>
<feature type="region of interest" description="Disordered" evidence="8">
    <location>
        <begin position="2550"/>
        <end position="2599"/>
    </location>
</feature>
<keyword evidence="2" id="KW-0547">Nucleotide-binding</keyword>
<feature type="region of interest" description="Disordered" evidence="8">
    <location>
        <begin position="695"/>
        <end position="733"/>
    </location>
</feature>
<dbReference type="InterPro" id="IPR002314">
    <property type="entry name" value="aa-tRNA-synt_IIb"/>
</dbReference>
<dbReference type="InterPro" id="IPR001412">
    <property type="entry name" value="aa-tRNA-synth_I_CS"/>
</dbReference>
<dbReference type="PROSITE" id="PS51185">
    <property type="entry name" value="WHEP_TRS_2"/>
    <property type="match status" value="11"/>
</dbReference>
<feature type="compositionally biased region" description="Basic and acidic residues" evidence="8">
    <location>
        <begin position="2590"/>
        <end position="2599"/>
    </location>
</feature>
<feature type="region of interest" description="Disordered" evidence="8">
    <location>
        <begin position="977"/>
        <end position="997"/>
    </location>
</feature>
<dbReference type="InterPro" id="IPR045864">
    <property type="entry name" value="aa-tRNA-synth_II/BPL/LPL"/>
</dbReference>
<evidence type="ECO:0000256" key="7">
    <source>
        <dbReference type="SAM" id="Coils"/>
    </source>
</evidence>
<dbReference type="InterPro" id="IPR036621">
    <property type="entry name" value="Anticodon-bd_dom_sf"/>
</dbReference>
<dbReference type="InterPro" id="IPR014729">
    <property type="entry name" value="Rossmann-like_a/b/a_fold"/>
</dbReference>
<feature type="compositionally biased region" description="Low complexity" evidence="8">
    <location>
        <begin position="720"/>
        <end position="733"/>
    </location>
</feature>
<feature type="compositionally biased region" description="Low complexity" evidence="8">
    <location>
        <begin position="2117"/>
        <end position="2130"/>
    </location>
</feature>
<dbReference type="InterPro" id="IPR006195">
    <property type="entry name" value="aa-tRNA-synth_II"/>
</dbReference>
<dbReference type="SMART" id="SM00946">
    <property type="entry name" value="ProRS-C_1"/>
    <property type="match status" value="2"/>
</dbReference>
<name>A0ABN7RWD2_OIKDI</name>
<feature type="region of interest" description="Disordered" evidence="8">
    <location>
        <begin position="755"/>
        <end position="781"/>
    </location>
</feature>
<dbReference type="Gene3D" id="3.40.50.620">
    <property type="entry name" value="HUPs"/>
    <property type="match status" value="1"/>
</dbReference>
<feature type="compositionally biased region" description="Basic and acidic residues" evidence="8">
    <location>
        <begin position="901"/>
        <end position="910"/>
    </location>
</feature>
<dbReference type="InterPro" id="IPR020059">
    <property type="entry name" value="Glu/Gln-tRNA-synth_Ib_codon-bd"/>
</dbReference>
<dbReference type="Pfam" id="PF00458">
    <property type="entry name" value="WHEP-TRS"/>
    <property type="match status" value="11"/>
</dbReference>
<feature type="coiled-coil region" evidence="7">
    <location>
        <begin position="1931"/>
        <end position="1993"/>
    </location>
</feature>
<dbReference type="SUPFAM" id="SSF52374">
    <property type="entry name" value="Nucleotidylyl transferase"/>
    <property type="match status" value="1"/>
</dbReference>
<feature type="region of interest" description="Disordered" evidence="8">
    <location>
        <begin position="3419"/>
        <end position="3440"/>
    </location>
</feature>
<dbReference type="HAMAP" id="MF_02076">
    <property type="entry name" value="Glu_tRNA_synth_type2"/>
    <property type="match status" value="1"/>
</dbReference>
<organism evidence="11 12">
    <name type="scientific">Oikopleura dioica</name>
    <name type="common">Tunicate</name>
    <dbReference type="NCBI Taxonomy" id="34765"/>
    <lineage>
        <taxon>Eukaryota</taxon>
        <taxon>Metazoa</taxon>
        <taxon>Chordata</taxon>
        <taxon>Tunicata</taxon>
        <taxon>Appendicularia</taxon>
        <taxon>Copelata</taxon>
        <taxon>Oikopleuridae</taxon>
        <taxon>Oikopleura</taxon>
    </lineage>
</organism>
<evidence type="ECO:0000259" key="10">
    <source>
        <dbReference type="PROSITE" id="PS51185"/>
    </source>
</evidence>
<dbReference type="SUPFAM" id="SSF47616">
    <property type="entry name" value="GST C-terminal domain-like"/>
    <property type="match status" value="1"/>
</dbReference>
<keyword evidence="12" id="KW-1185">Reference proteome</keyword>
<feature type="compositionally biased region" description="Low complexity" evidence="8">
    <location>
        <begin position="912"/>
        <end position="927"/>
    </location>
</feature>
<dbReference type="Gene3D" id="1.20.1050.130">
    <property type="match status" value="1"/>
</dbReference>
<keyword evidence="6" id="KW-0030">Aminoacyl-tRNA synthetase</keyword>
<feature type="domain" description="Aminoacyl-transfer RNA synthetases class-II family profile" evidence="9">
    <location>
        <begin position="1203"/>
        <end position="1455"/>
    </location>
</feature>
<evidence type="ECO:0000256" key="8">
    <source>
        <dbReference type="SAM" id="MobiDB-lite"/>
    </source>
</evidence>
<dbReference type="InterPro" id="IPR017449">
    <property type="entry name" value="Pro-tRNA_synth_II"/>
</dbReference>
<dbReference type="InterPro" id="IPR049437">
    <property type="entry name" value="tRNA-synt_1c_C2"/>
</dbReference>
<evidence type="ECO:0000259" key="9">
    <source>
        <dbReference type="PROSITE" id="PS50862"/>
    </source>
</evidence>
<feature type="domain" description="Aminoacyl-transfer RNA synthetases class-II family profile" evidence="9">
    <location>
        <begin position="2627"/>
        <end position="2879"/>
    </location>
</feature>
<feature type="compositionally biased region" description="Basic and acidic residues" evidence="8">
    <location>
        <begin position="1166"/>
        <end position="1175"/>
    </location>
</feature>
<dbReference type="SUPFAM" id="SSF47060">
    <property type="entry name" value="S15/NS1 RNA-binding domain"/>
    <property type="match status" value="11"/>
</dbReference>
<evidence type="ECO:0000256" key="5">
    <source>
        <dbReference type="ARBA" id="ARBA00022917"/>
    </source>
</evidence>
<evidence type="ECO:0000256" key="4">
    <source>
        <dbReference type="ARBA" id="ARBA00022884"/>
    </source>
</evidence>
<feature type="region of interest" description="Disordered" evidence="8">
    <location>
        <begin position="2178"/>
        <end position="2202"/>
    </location>
</feature>
<feature type="region of interest" description="Disordered" evidence="8">
    <location>
        <begin position="901"/>
        <end position="927"/>
    </location>
</feature>
<keyword evidence="5" id="KW-0648">Protein biosynthesis</keyword>
<feature type="compositionally biased region" description="Basic and acidic residues" evidence="8">
    <location>
        <begin position="977"/>
        <end position="986"/>
    </location>
</feature>
<keyword evidence="7" id="KW-0175">Coiled coil</keyword>
<feature type="compositionally biased region" description="Basic and acidic residues" evidence="8">
    <location>
        <begin position="2401"/>
        <end position="2410"/>
    </location>
</feature>
<feature type="region of interest" description="Disordered" evidence="8">
    <location>
        <begin position="2401"/>
        <end position="2421"/>
    </location>
</feature>
<feature type="region of interest" description="Disordered" evidence="8">
    <location>
        <begin position="2252"/>
        <end position="2272"/>
    </location>
</feature>
<proteinExistence type="inferred from homology"/>
<feature type="domain" description="WHEP-TRS" evidence="10">
    <location>
        <begin position="2280"/>
        <end position="2336"/>
    </location>
</feature>
<feature type="region of interest" description="Disordered" evidence="8">
    <location>
        <begin position="2095"/>
        <end position="2130"/>
    </location>
</feature>
<dbReference type="Proteomes" id="UP001158576">
    <property type="component" value="Chromosome PAR"/>
</dbReference>
<evidence type="ECO:0000256" key="2">
    <source>
        <dbReference type="ARBA" id="ARBA00022741"/>
    </source>
</evidence>
<evidence type="ECO:0000256" key="3">
    <source>
        <dbReference type="ARBA" id="ARBA00022840"/>
    </source>
</evidence>
<dbReference type="Gene3D" id="1.10.287.10">
    <property type="entry name" value="S15/NS1, RNA-binding"/>
    <property type="match status" value="11"/>
</dbReference>
<dbReference type="CDD" id="cd10309">
    <property type="entry name" value="GST_C_GluProRS_N"/>
    <property type="match status" value="1"/>
</dbReference>
<dbReference type="Gene3D" id="2.40.240.10">
    <property type="entry name" value="Ribosomal Protein L25, Chain P"/>
    <property type="match status" value="3"/>
</dbReference>
<feature type="domain" description="WHEP-TRS" evidence="10">
    <location>
        <begin position="1080"/>
        <end position="1136"/>
    </location>
</feature>
<dbReference type="PANTHER" id="PTHR43382">
    <property type="entry name" value="PROLYL-TRNA SYNTHETASE"/>
    <property type="match status" value="1"/>
</dbReference>
<dbReference type="PANTHER" id="PTHR43382:SF2">
    <property type="entry name" value="BIFUNCTIONAL GLUTAMATE_PROLINE--TRNA LIGASE"/>
    <property type="match status" value="1"/>
</dbReference>
<dbReference type="NCBIfam" id="TIGR00408">
    <property type="entry name" value="proS_fam_I"/>
    <property type="match status" value="2"/>
</dbReference>
<feature type="region of interest" description="Disordered" evidence="8">
    <location>
        <begin position="1126"/>
        <end position="1175"/>
    </location>
</feature>
<dbReference type="SUPFAM" id="SSF52954">
    <property type="entry name" value="Class II aaRS ABD-related"/>
    <property type="match status" value="2"/>
</dbReference>
<dbReference type="CDD" id="cd00778">
    <property type="entry name" value="ProRS_core_arch_euk"/>
    <property type="match status" value="2"/>
</dbReference>
<dbReference type="InterPro" id="IPR036282">
    <property type="entry name" value="Glutathione-S-Trfase_C_sf"/>
</dbReference>
<evidence type="ECO:0000313" key="11">
    <source>
        <dbReference type="EMBL" id="CAG5087613.1"/>
    </source>
</evidence>
<dbReference type="Pfam" id="PF20974">
    <property type="entry name" value="tRNA-synt_1c_C2"/>
    <property type="match status" value="2"/>
</dbReference>
<dbReference type="InterPro" id="IPR020056">
    <property type="entry name" value="Rbsml_bL25/Gln-tRNA_synth_N"/>
</dbReference>
<evidence type="ECO:0000256" key="6">
    <source>
        <dbReference type="ARBA" id="ARBA00023146"/>
    </source>
</evidence>
<dbReference type="InterPro" id="IPR016061">
    <property type="entry name" value="Pro-tRNA_ligase_II_C"/>
</dbReference>
<dbReference type="Gene3D" id="3.30.930.10">
    <property type="entry name" value="Bira Bifunctional Protein, Domain 2"/>
    <property type="match status" value="2"/>
</dbReference>
<dbReference type="PROSITE" id="PS50862">
    <property type="entry name" value="AA_TRNA_LIGASE_II"/>
    <property type="match status" value="2"/>
</dbReference>
<dbReference type="SUPFAM" id="SSF50715">
    <property type="entry name" value="Ribosomal protein L25-like"/>
    <property type="match status" value="2"/>
</dbReference>
<dbReference type="InterPro" id="IPR033721">
    <property type="entry name" value="ProRS_core_arch_euk"/>
</dbReference>
<dbReference type="InterPro" id="IPR011035">
    <property type="entry name" value="Ribosomal_bL25/Gln-tRNA_synth"/>
</dbReference>
<protein>
    <submittedName>
        <fullName evidence="11">Oidioi.mRNA.OKI2018_I69.PAR.g11585.t1.cds</fullName>
    </submittedName>
</protein>
<dbReference type="Gene3D" id="3.40.50.800">
    <property type="entry name" value="Anticodon-binding domain"/>
    <property type="match status" value="2"/>
</dbReference>
<dbReference type="SMART" id="SM00991">
    <property type="entry name" value="WHEP-TRS"/>
    <property type="match status" value="12"/>
</dbReference>
<sequence>MKLIVGQNDNPGIILSSVFKAQLKAVEEGKATKLVLNSGSEVEHVPTIGRMLARTGKNELYTNDLLKQSEVDHFMRVGARFSFDRDIAKLDSTLLYRTFVVGNELTVADYLLFAYVRDQAAWSGSSEKFINVNRWFNHIQQMAPVKQAKLAEPANKSDKKAEVEVTDGGRKKEGTFVELPGAEMGKVVTRFPPEASGYLHIGHAKAALLNAHYQRAFKGKLVFRFDDTNPAKEKEDFEKIILEDVKLLKIKPDMFTYTSDHFPLMLKYCDQLIKEGKAFCDNSPPEVMTEQRTNKLPSACRGNSVDANMKLWQGMQDGTVLDACVRAKIDYASNNGALRDPVIYRVKHEAHPRHGKKYRVYPTYDFACPIVDSVEGVTHALRTTEYLDRDDQYFWFIDALNIRRPHVWAYSRLNLQNTVLSKRKLTYFVDEGVVDGWDDPRMPTVRGVLRRGMTVEGLTEFILAQGSSRAIVTMEWDKIWSFNKKVIDPIAPRHFGLLDSGLVKVNVTDAKEKIEKAPFHPKNPDVGEKDMFFSKSVFIESADAEGFKEGENVTFINWGNLLITKVNKANGKITGVDAKLNLDNKDFKKTMKITWLAEHPKSKLTPAVAVDFDNIMTKAILEKDDDFKNYINRDSRRAENLLCDQQLRDCKEGDIIQIQRRGFYRVDQPYKPANGATFQETPAILFSIPDGRTKEVAKTGAKQASQPAKEQVRGKGTKKAAPGQAAAAPAQPAGDALALWEEVTKLGDAVRELKTAKAAKDQKPAGGASAPTTPAAGGASSELALWEEVNKLGTAVRDLKAAKAPKDQVTAAVNKLLEAKKNFKAKTGKDYDANKKPTGGVAPVPDQAASAAASGGDLALWEEVTKLGQSVRDLKAAKAPKDQVKAAVDKLLDGKKNYKAKTGQDYDANKKPASGASPAPAHAAAAPASSSGDLALWEEVTKLGDAVRQLKAAKAPKDQVTAAVTKLLEGKKEFKAKTGSDYDAKKKPAGSAPAAASTSAAPSGALAAWEATTAQGNAVRELKAKKASKDEIMAAVGKLKELKETFKKVSGTDYDANKKPAGGSAAAPVPAAAATSAASPHMDLWKHTVEQGEKVRKLKAEKASKEDITAAVGELKDRKVKYEAASGQKYDANKPPTGGASAAPAAKPAAKPAKKEKAPKQAQAPKKGETRLGVEAKKDEDLPTWFQQTITKAGLIEYYDVSGCYVLLPAAYNIWEHIKDFFDKNIKELGVENCYFPMFVSQAALEKEKEHIEDFAPEVAWVTKSGDTELAEPIAIRPTSETVMYPIYAKRCQSHRDLPIKMNQWCNVVRWEFKHPTPFLRTREFLWQEGHSAFATKPEAEKEVMQILDLYRQVYEDLLAIPTVPGKKTIKEKFAGGDYTTTVEAYIKAAGRAIQGATSHHLGQNFSKMFNISFEDESKGKGAREFAYQNSWGITTRTIGVLIMVHADDKGLVIPPKVSRYQAVIVPCGATKTEEDKAALFGACKALETQLKEFGVRAHADLRDDKKPGWKFNDWELQGVPLRIEIGPKDLEANTAVFARRDTMEKVTHSGILTVPFIAKNTVLETLDNIQSDMFKKAQRELNENLVRVSTTENIVKDENDRAWKEFCGALSQGKLIQAPYCDLPECEDRIKELSSAGLDVEAGAPSMGAKGLCMPFAPKGELTENEKACICPGCERKVKAVTIAIEIYPLPTGLTKPAITTENSQKTVRVTTQPNILLGSSVNQVLMNDLVVWQAAMDAKESPTAAPPTLKPMKPNESIWKPGDYLLEVELMKYSLENRHIFRDNEPANARISTDGTPRITKSEFWRDCARRLNQVISERTDLFSEYGPLAQGDASQKYRNLKKVYLQKLHKAHETQNFEEVKQMRHYHAFKQIYRPQKDKGSFVGSVYSFPFSIDHSPMENEPDNNEEIEMINNTNLNKESSGAEALSSNQALKLLQRLAEAMEGARAEGRIHQMNMESQMNRLNMIENERNKLLKEANQLQAEQLKFEKEKFFASKQHEPEPDEPNPMDAMAFCLNLLDDFKNYINRDSRRAENLLCDQQLRDCKEGDIIQIQRRGFYRVDQPYKPANGATFQETPAILFSIPDGRTKEVAKTGAKQASQPAKEQVRGKGTKKAAPGQAAAAPAQPAGDALALWEEVTKLGDAVRELKTAKAAKDQVTAAVNKLLEGKKNYKEKTGQDYDAKKKPAGGASAPTTPAAGGASSELALWEEVNKLGTAVRDLKAAKAPKDQVTAAVNKLLEAKKNFKAKTGKDYDANKKPTGGVAPVPDQAASAAASGGDLALWEEVTKLGQSVRDLKAAKAPKDQVKAAVDKLLDGKKNYKAKTGQDYDANKKPASGASPAPAHAAAAPASSSGDLALWEEVTKLGDAVRQLKAAKAPKDQVTAAVTKLLEGKKEFKAKTGSDYDAKKKPAGSAPAAASTSAAPSGALAAWEATTAQGNAVRELKAKKASKDEIMAAVGKLKELKETFKKVSGTDYDANKKPAGGSAAAPVPAAAATSAASPHMDLWKHTVEQGEKVRKLKAEKASKEDITAAVGELKDRKVKYEAASGQKYDANKPPTGGASAAPAAKPAAKPAKKEKAPKQAQAPKKGETRLGVEAKKDEDLPTWFQQTITKAGLIEYYDVSGCYVLLPAAYNIWEHIKDFFDKNIKELGVENCYFPMFVSQAALEKEKEHIEDFAPEVAWVTKSGDTELAEPIAIRPTSETVMYPIYAKRCQSHRDLPIKMNQWCNVVRWEFKHPTPFLRTREFLWQEGHSAFATKPEAEKEVMQILDLYRQVYEDLLAIPTVPGKKTIKEKFAGGDYTTTVEAYIKAAGRAIQGATSHHLGQNFSKMFNISFEDESKGKGAREFAYQNSWGITTRTIGVLIMVHADDKGLVIPPKVSRYQAVIVPCGATKTEEDKAALFGACKALETQLKEFGVRAHADLRDDKKPGWKFNDWELQGVPLRIEIGPKDLEANTAVFARRDTMEKVTHSGILTVPFIAKNTVLETLDNIQSDMFKKAQRELNENLVRVSTTENIVKDENDRAWKEFCGALSQGKLIQAPYCDLPECEDRIKELSSAGLDVEAGAPSMGAKGLCMPFAPKGELTENEKACICPGCERKVKAVTIAIEIYPLPTGLTKPAITTENSQKTVRVTTQPNILLGSSVNQVLMNDLVVWQAAMDAKESPTAAPPTLKPMKPNESIWKPGDYLLEVELMKYSLENRHIFRDNEPANARISTDGTPRITKSEFWRDCARRLNQVISERTDLFSEYGPLAQGDASQKYRNLKKVYLQKLHKAHETQNFEEVKQMRHYHAFKQIYRPQKDKGSFVGSVYSFPFSIDHSPMENEPDNNEEIEMINNTNLNKESSGAEALSSNQALKLLQRLAEAMEGARAEGRIHQMNMESQMNRLNMIENERNKLLKEANQLQAEQLKFEKEKFFASKQHEPEPDEPNPMDAMAL</sequence>
<feature type="domain" description="WHEP-TRS" evidence="10">
    <location>
        <begin position="2205"/>
        <end position="2261"/>
    </location>
</feature>
<feature type="domain" description="WHEP-TRS" evidence="10">
    <location>
        <begin position="2132"/>
        <end position="2188"/>
    </location>
</feature>
<dbReference type="InterPro" id="IPR004154">
    <property type="entry name" value="Anticodon-bd"/>
</dbReference>